<name>A0A8J8SWC6_HALGN</name>
<protein>
    <submittedName>
        <fullName evidence="1">Uncharacterized protein</fullName>
    </submittedName>
</protein>
<reference evidence="1" key="1">
    <citation type="submission" date="2019-06" db="EMBL/GenBank/DDBJ databases">
        <authorList>
            <person name="Zheng W."/>
        </authorList>
    </citation>
    <scope>NUCLEOTIDE SEQUENCE</scope>
    <source>
        <strain evidence="1">QDHG01</strain>
    </source>
</reference>
<dbReference type="Proteomes" id="UP000785679">
    <property type="component" value="Unassembled WGS sequence"/>
</dbReference>
<sequence length="238" mass="27735">MARTIQIPHHIRMAQSAFIPKVEQAEFYPHNMIKLGFCGKILAWSGEGLFLIDGNNLSKRVLIHNQRQNGNEKYVEAFCVFPYQKMFAVAYSPENIFLFKFNPATNQVITALQFSIRVKRREVVSNVQMFKVGSRLCVSGRVDSETICKEVHVVDVKNIKKPEIYRWETNFLSMMPQTITELPNYQNQFAVLLQSMEDSMKNQKRKNIATSFAKQNFFYLKKQRRLSELESQTMKMCA</sequence>
<accession>A0A8J8SWC6</accession>
<dbReference type="SUPFAM" id="SSF101908">
    <property type="entry name" value="Putative isomerase YbhE"/>
    <property type="match status" value="1"/>
</dbReference>
<organism evidence="1 2">
    <name type="scientific">Halteria grandinella</name>
    <dbReference type="NCBI Taxonomy" id="5974"/>
    <lineage>
        <taxon>Eukaryota</taxon>
        <taxon>Sar</taxon>
        <taxon>Alveolata</taxon>
        <taxon>Ciliophora</taxon>
        <taxon>Intramacronucleata</taxon>
        <taxon>Spirotrichea</taxon>
        <taxon>Stichotrichia</taxon>
        <taxon>Sporadotrichida</taxon>
        <taxon>Halteriidae</taxon>
        <taxon>Halteria</taxon>
    </lineage>
</organism>
<dbReference type="EMBL" id="RRYP01019260">
    <property type="protein sequence ID" value="TNV73307.1"/>
    <property type="molecule type" value="Genomic_DNA"/>
</dbReference>
<comment type="caution">
    <text evidence="1">The sequence shown here is derived from an EMBL/GenBank/DDBJ whole genome shotgun (WGS) entry which is preliminary data.</text>
</comment>
<gene>
    <name evidence="1" type="ORF">FGO68_gene8192</name>
</gene>
<keyword evidence="2" id="KW-1185">Reference proteome</keyword>
<evidence type="ECO:0000313" key="1">
    <source>
        <dbReference type="EMBL" id="TNV73307.1"/>
    </source>
</evidence>
<dbReference type="AlphaFoldDB" id="A0A8J8SWC6"/>
<evidence type="ECO:0000313" key="2">
    <source>
        <dbReference type="Proteomes" id="UP000785679"/>
    </source>
</evidence>
<proteinExistence type="predicted"/>